<dbReference type="STRING" id="100787.A0A0G4MF61"/>
<feature type="region of interest" description="Disordered" evidence="2">
    <location>
        <begin position="665"/>
        <end position="697"/>
    </location>
</feature>
<feature type="domain" description="Prephenate/arogenate dehydrogenase" evidence="3">
    <location>
        <begin position="188"/>
        <end position="474"/>
    </location>
</feature>
<dbReference type="AlphaFoldDB" id="A0A0G4MF61"/>
<dbReference type="Gene3D" id="3.70.10.10">
    <property type="match status" value="1"/>
</dbReference>
<accession>A0A0G4MF61</accession>
<dbReference type="GO" id="GO:0006571">
    <property type="term" value="P:tyrosine biosynthetic process"/>
    <property type="evidence" value="ECO:0007669"/>
    <property type="project" value="InterPro"/>
</dbReference>
<feature type="region of interest" description="Disordered" evidence="2">
    <location>
        <begin position="1074"/>
        <end position="1105"/>
    </location>
</feature>
<dbReference type="PROSITE" id="PS51176">
    <property type="entry name" value="PDH_ADH"/>
    <property type="match status" value="1"/>
</dbReference>
<dbReference type="InterPro" id="IPR036291">
    <property type="entry name" value="NAD(P)-bd_dom_sf"/>
</dbReference>
<dbReference type="PANTHER" id="PTHR21363:SF0">
    <property type="entry name" value="PREPHENATE DEHYDROGENASE [NADP(+)]"/>
    <property type="match status" value="1"/>
</dbReference>
<dbReference type="GO" id="GO:0030896">
    <property type="term" value="C:checkpoint clamp complex"/>
    <property type="evidence" value="ECO:0007669"/>
    <property type="project" value="InterPro"/>
</dbReference>
<dbReference type="InterPro" id="IPR008927">
    <property type="entry name" value="6-PGluconate_DH-like_C_sf"/>
</dbReference>
<dbReference type="FunFam" id="1.10.3660.10:FF:000004">
    <property type="entry name" value="Prephenate dehydrogenase [NADP(+)]"/>
    <property type="match status" value="1"/>
</dbReference>
<organism evidence="4 5">
    <name type="scientific">Verticillium longisporum</name>
    <name type="common">Verticillium dahliae var. longisporum</name>
    <dbReference type="NCBI Taxonomy" id="100787"/>
    <lineage>
        <taxon>Eukaryota</taxon>
        <taxon>Fungi</taxon>
        <taxon>Dikarya</taxon>
        <taxon>Ascomycota</taxon>
        <taxon>Pezizomycotina</taxon>
        <taxon>Sordariomycetes</taxon>
        <taxon>Hypocreomycetidae</taxon>
        <taxon>Glomerellales</taxon>
        <taxon>Plectosphaerellaceae</taxon>
        <taxon>Verticillium</taxon>
    </lineage>
</organism>
<protein>
    <recommendedName>
        <fullName evidence="3">Prephenate/arogenate dehydrogenase domain-containing protein</fullName>
    </recommendedName>
</protein>
<feature type="region of interest" description="Disordered" evidence="2">
    <location>
        <begin position="716"/>
        <end position="746"/>
    </location>
</feature>
<dbReference type="GO" id="GO:0004665">
    <property type="term" value="F:prephenate dehydrogenase (NADP+) activity"/>
    <property type="evidence" value="ECO:0007669"/>
    <property type="project" value="InterPro"/>
</dbReference>
<feature type="compositionally biased region" description="Pro residues" evidence="2">
    <location>
        <begin position="775"/>
        <end position="784"/>
    </location>
</feature>
<feature type="compositionally biased region" description="Polar residues" evidence="2">
    <location>
        <begin position="679"/>
        <end position="694"/>
    </location>
</feature>
<dbReference type="InterPro" id="IPR003099">
    <property type="entry name" value="Prephen_DH"/>
</dbReference>
<keyword evidence="5" id="KW-1185">Reference proteome</keyword>
<dbReference type="Gene3D" id="3.40.50.720">
    <property type="entry name" value="NAD(P)-binding Rossmann-like Domain"/>
    <property type="match status" value="1"/>
</dbReference>
<dbReference type="SUPFAM" id="SSF51735">
    <property type="entry name" value="NAD(P)-binding Rossmann-fold domains"/>
    <property type="match status" value="1"/>
</dbReference>
<gene>
    <name evidence="4" type="ORF">BN1708_016161</name>
</gene>
<reference evidence="4 5" key="1">
    <citation type="submission" date="2015-05" db="EMBL/GenBank/DDBJ databases">
        <authorList>
            <person name="Wang D.B."/>
            <person name="Wang M."/>
        </authorList>
    </citation>
    <scope>NUCLEOTIDE SEQUENCE [LARGE SCALE GENOMIC DNA]</scope>
    <source>
        <strain evidence="4">VL1</strain>
    </source>
</reference>
<feature type="region of interest" description="Disordered" evidence="2">
    <location>
        <begin position="758"/>
        <end position="787"/>
    </location>
</feature>
<name>A0A0G4MF61_VERLO</name>
<dbReference type="Proteomes" id="UP000044602">
    <property type="component" value="Unassembled WGS sequence"/>
</dbReference>
<evidence type="ECO:0000313" key="5">
    <source>
        <dbReference type="Proteomes" id="UP000044602"/>
    </source>
</evidence>
<evidence type="ECO:0000256" key="2">
    <source>
        <dbReference type="SAM" id="MobiDB-lite"/>
    </source>
</evidence>
<dbReference type="Pfam" id="PF04139">
    <property type="entry name" value="Rad9"/>
    <property type="match status" value="1"/>
</dbReference>
<evidence type="ECO:0000259" key="3">
    <source>
        <dbReference type="PROSITE" id="PS51176"/>
    </source>
</evidence>
<evidence type="ECO:0000313" key="4">
    <source>
        <dbReference type="EMBL" id="CRK32836.1"/>
    </source>
</evidence>
<dbReference type="InterPro" id="IPR007268">
    <property type="entry name" value="Rad9/Ddc1"/>
</dbReference>
<dbReference type="EMBL" id="CVQH01022306">
    <property type="protein sequence ID" value="CRK32836.1"/>
    <property type="molecule type" value="Genomic_DNA"/>
</dbReference>
<dbReference type="GO" id="GO:0008977">
    <property type="term" value="F:prephenate dehydrogenase (NAD+) activity"/>
    <property type="evidence" value="ECO:0007669"/>
    <property type="project" value="InterPro"/>
</dbReference>
<dbReference type="Gene3D" id="1.10.3660.10">
    <property type="entry name" value="6-phosphogluconate dehydrogenase C-terminal like domain"/>
    <property type="match status" value="2"/>
</dbReference>
<dbReference type="InterPro" id="IPR050812">
    <property type="entry name" value="Preph/Arog_dehydrog"/>
</dbReference>
<dbReference type="PANTHER" id="PTHR21363">
    <property type="entry name" value="PREPHENATE DEHYDROGENASE"/>
    <property type="match status" value="1"/>
</dbReference>
<dbReference type="SUPFAM" id="SSF48179">
    <property type="entry name" value="6-phosphogluconate dehydrogenase C-terminal domain-like"/>
    <property type="match status" value="2"/>
</dbReference>
<dbReference type="SUPFAM" id="SSF55979">
    <property type="entry name" value="DNA clamp"/>
    <property type="match status" value="1"/>
</dbReference>
<proteinExistence type="predicted"/>
<dbReference type="InterPro" id="IPR046938">
    <property type="entry name" value="DNA_clamp_sf"/>
</dbReference>
<dbReference type="GO" id="GO:0000077">
    <property type="term" value="P:DNA damage checkpoint signaling"/>
    <property type="evidence" value="ECO:0007669"/>
    <property type="project" value="InterPro"/>
</dbReference>
<sequence length="1153" mass="128110">MPLLAFTLIEDAVSALRDALICLNKFSDDVSFEAQKDKFVLTALNSSKSAYACFTFSTARFCSRYAFDGRDKFYCTLYTRALISIFRSRASGDPQRGIASGADRPDGRDGAIDRCEVSVEDGPGVQVSRFVAKLIFRNGLASTHRLPFEVAVPVHAKFSREEAGNHWTIPSRTLRQLMEHFGPGVELLDICSDGEHVKFTCFTEKTVLKKPLHTSIAIEIDEFEDIEVEDKLRIVMNKNIQICRNGHFVSRASDYIIYSVEAATIDRVIAQYAPSTKLGAIVGGQTSCKDPEIQAFERHLPADVDIVSCHSLHGPGVDPLNQPLVIIPHRASAESVAKVETVLSVLRSKHVHLSAKEHDRITADTQAVTHAAFLSMGKAWHANTQFPWALSRYVGGVENVKINIMLRIYSQKWHVYAGLAILNPEARKQISQYARSVTDLYKLMLEGDAAALRARVFAAKERVFGSDGAPLWGGQPLLDPGVLEGFSLGRPDEAGVDDAPRANNHLSLLAMVDCWAQLGIVPYNHMVCSTPLFRLWLGVTEHVFRSPGVLEDALRVAIDDLRYRSDDLEFTFAARGWAESVSLGNFETWKNRFETTQAFFEPRFKEAGVVGNAMMKAVTDMQSQQPRSKTVGTTPRFGNDDTNKHFFTFRLPAFKKQTAVYPFGQHDFGQTEQGRDTDMTTNISNSRDGSSRLNTDTDDRTCVSFAAKHTLANRDEIADGKHTSGGSGAANTNLSNPRPLHDSQSHLSPISMAMSAHTCSLESSEVDGHVEETPIPKPLPPTFPPRRQFKASCTHPTMTRVYGVNHRCDTCGTYPPFGWLYRCTQDREELLRQMIHVGSEQAAFDDLGRKLIDLVKPRPRGPETRMDTIGSFFSEITPEQLQTYRPDQIAIILKQRENVKTVLQQDAAKKQNEAEQQLSALQAIRHSHFDAVGFHSSPPASAPGLDEVRWQELERERPWIPHPEMECTFKVCQQCRPSGADRISMSLDGIVKGDVPATAATGFGFHNFGQRPVCDISVVARLGLTQSATRLFENDEHDAPMGSSVMGTPSSDGFSMTNLDDLMARHEQQFREWQQLRQQRPSEGSFAMPSSNEKGHLPRSPGSPDLKHVADTDMEVHEMKTGEFESAPLVVDDGIAVLEESLELHVPDVVTQV</sequence>
<keyword evidence="1" id="KW-0560">Oxidoreductase</keyword>
<evidence type="ECO:0000256" key="1">
    <source>
        <dbReference type="ARBA" id="ARBA00023002"/>
    </source>
</evidence>
<dbReference type="GO" id="GO:0070403">
    <property type="term" value="F:NAD+ binding"/>
    <property type="evidence" value="ECO:0007669"/>
    <property type="project" value="TreeGrafter"/>
</dbReference>